<keyword evidence="1" id="KW-0812">Transmembrane</keyword>
<sequence length="176" mass="20172">MLVPDWVIIIVFVAILFVIAFVLIFFLYSFIKGIEQKSLGKTIRNKLAVDEVTFNDFKNLQKVNYINDDNALQALERLKASVDFDINPESKEIKIKLDALISEFIKKEPFSEFPPEIREMLCLIKDNPSDPASIDSLAEKLSIYIRRQTRSELWMKIMTVLGTATGIAGLVFAFYK</sequence>
<dbReference type="Proteomes" id="UP000179588">
    <property type="component" value="Unassembled WGS sequence"/>
</dbReference>
<keyword evidence="3" id="KW-1185">Reference proteome</keyword>
<organism evidence="2 3">
    <name type="scientific">Providencia stuartii</name>
    <dbReference type="NCBI Taxonomy" id="588"/>
    <lineage>
        <taxon>Bacteria</taxon>
        <taxon>Pseudomonadati</taxon>
        <taxon>Pseudomonadota</taxon>
        <taxon>Gammaproteobacteria</taxon>
        <taxon>Enterobacterales</taxon>
        <taxon>Morganellaceae</taxon>
        <taxon>Providencia</taxon>
    </lineage>
</organism>
<protein>
    <submittedName>
        <fullName evidence="2">Uncharacterized protein</fullName>
    </submittedName>
</protein>
<accession>A0A1S1HJA1</accession>
<comment type="caution">
    <text evidence="2">The sequence shown here is derived from an EMBL/GenBank/DDBJ whole genome shotgun (WGS) entry which is preliminary data.</text>
</comment>
<reference evidence="2 3" key="1">
    <citation type="submission" date="2016-03" db="EMBL/GenBank/DDBJ databases">
        <title>Genome sequence of Providencia stuartii strain, isolated from the salivary glands of larval Lucilia sericata.</title>
        <authorList>
            <person name="Yuan Y."/>
            <person name="Zhang Y."/>
            <person name="Fu S."/>
            <person name="Crippen T.L."/>
            <person name="Visi D."/>
            <person name="Benbow M.E."/>
            <person name="Allen M."/>
            <person name="Tomberlin J.K."/>
            <person name="Sze S.-H."/>
            <person name="Tarone A.M."/>
        </authorList>
    </citation>
    <scope>NUCLEOTIDE SEQUENCE [LARGE SCALE GENOMIC DNA]</scope>
    <source>
        <strain evidence="2 3">Crippen</strain>
    </source>
</reference>
<feature type="transmembrane region" description="Helical" evidence="1">
    <location>
        <begin position="153"/>
        <end position="175"/>
    </location>
</feature>
<proteinExistence type="predicted"/>
<gene>
    <name evidence="2" type="ORF">A3Q29_11225</name>
</gene>
<name>A0A1S1HJA1_PROST</name>
<evidence type="ECO:0000313" key="2">
    <source>
        <dbReference type="EMBL" id="OHT22379.1"/>
    </source>
</evidence>
<dbReference type="AlphaFoldDB" id="A0A1S1HJA1"/>
<evidence type="ECO:0000256" key="1">
    <source>
        <dbReference type="SAM" id="Phobius"/>
    </source>
</evidence>
<feature type="transmembrane region" description="Helical" evidence="1">
    <location>
        <begin position="6"/>
        <end position="31"/>
    </location>
</feature>
<dbReference type="EMBL" id="LVIE01000234">
    <property type="protein sequence ID" value="OHT22379.1"/>
    <property type="molecule type" value="Genomic_DNA"/>
</dbReference>
<evidence type="ECO:0000313" key="3">
    <source>
        <dbReference type="Proteomes" id="UP000179588"/>
    </source>
</evidence>
<keyword evidence="1" id="KW-1133">Transmembrane helix</keyword>
<keyword evidence="1" id="KW-0472">Membrane</keyword>